<evidence type="ECO:0000313" key="1">
    <source>
        <dbReference type="EMBL" id="KAF2186902.1"/>
    </source>
</evidence>
<gene>
    <name evidence="1" type="ORF">K469DRAFT_686126</name>
</gene>
<evidence type="ECO:0000313" key="2">
    <source>
        <dbReference type="Proteomes" id="UP000800200"/>
    </source>
</evidence>
<sequence>MDKQTADFFKLSQENALSALLPLEEWLPKAEYQQIGDLGLCSDQKLVELSKELLEYLSEDVKDFFTSNQHETRITAIHFHKPGSSVPVKEGSNVLLVPIVIKDGAKIADRGLEKLDYVRLSEQAAAEPEFYALLLLRDDNTIHSV</sequence>
<dbReference type="AlphaFoldDB" id="A0A6A6E7Z4"/>
<organism evidence="1 2">
    <name type="scientific">Zopfia rhizophila CBS 207.26</name>
    <dbReference type="NCBI Taxonomy" id="1314779"/>
    <lineage>
        <taxon>Eukaryota</taxon>
        <taxon>Fungi</taxon>
        <taxon>Dikarya</taxon>
        <taxon>Ascomycota</taxon>
        <taxon>Pezizomycotina</taxon>
        <taxon>Dothideomycetes</taxon>
        <taxon>Dothideomycetes incertae sedis</taxon>
        <taxon>Zopfiaceae</taxon>
        <taxon>Zopfia</taxon>
    </lineage>
</organism>
<name>A0A6A6E7Z4_9PEZI</name>
<keyword evidence="2" id="KW-1185">Reference proteome</keyword>
<dbReference type="OrthoDB" id="5141181at2759"/>
<protein>
    <submittedName>
        <fullName evidence="1">Uncharacterized protein</fullName>
    </submittedName>
</protein>
<accession>A0A6A6E7Z4</accession>
<reference evidence="1" key="1">
    <citation type="journal article" date="2020" name="Stud. Mycol.">
        <title>101 Dothideomycetes genomes: a test case for predicting lifestyles and emergence of pathogens.</title>
        <authorList>
            <person name="Haridas S."/>
            <person name="Albert R."/>
            <person name="Binder M."/>
            <person name="Bloem J."/>
            <person name="Labutti K."/>
            <person name="Salamov A."/>
            <person name="Andreopoulos B."/>
            <person name="Baker S."/>
            <person name="Barry K."/>
            <person name="Bills G."/>
            <person name="Bluhm B."/>
            <person name="Cannon C."/>
            <person name="Castanera R."/>
            <person name="Culley D."/>
            <person name="Daum C."/>
            <person name="Ezra D."/>
            <person name="Gonzalez J."/>
            <person name="Henrissat B."/>
            <person name="Kuo A."/>
            <person name="Liang C."/>
            <person name="Lipzen A."/>
            <person name="Lutzoni F."/>
            <person name="Magnuson J."/>
            <person name="Mondo S."/>
            <person name="Nolan M."/>
            <person name="Ohm R."/>
            <person name="Pangilinan J."/>
            <person name="Park H.-J."/>
            <person name="Ramirez L."/>
            <person name="Alfaro M."/>
            <person name="Sun H."/>
            <person name="Tritt A."/>
            <person name="Yoshinaga Y."/>
            <person name="Zwiers L.-H."/>
            <person name="Turgeon B."/>
            <person name="Goodwin S."/>
            <person name="Spatafora J."/>
            <person name="Crous P."/>
            <person name="Grigoriev I."/>
        </authorList>
    </citation>
    <scope>NUCLEOTIDE SEQUENCE</scope>
    <source>
        <strain evidence="1">CBS 207.26</strain>
    </source>
</reference>
<dbReference type="Proteomes" id="UP000800200">
    <property type="component" value="Unassembled WGS sequence"/>
</dbReference>
<proteinExistence type="predicted"/>
<dbReference type="EMBL" id="ML994628">
    <property type="protein sequence ID" value="KAF2186902.1"/>
    <property type="molecule type" value="Genomic_DNA"/>
</dbReference>